<evidence type="ECO:0000313" key="2">
    <source>
        <dbReference type="Proteomes" id="UP001595834"/>
    </source>
</evidence>
<protein>
    <submittedName>
        <fullName evidence="1">Uncharacterized protein</fullName>
    </submittedName>
</protein>
<reference evidence="2" key="1">
    <citation type="journal article" date="2019" name="Int. J. Syst. Evol. Microbiol.">
        <title>The Global Catalogue of Microorganisms (GCM) 10K type strain sequencing project: providing services to taxonomists for standard genome sequencing and annotation.</title>
        <authorList>
            <consortium name="The Broad Institute Genomics Platform"/>
            <consortium name="The Broad Institute Genome Sequencing Center for Infectious Disease"/>
            <person name="Wu L."/>
            <person name="Ma J."/>
        </authorList>
    </citation>
    <scope>NUCLEOTIDE SEQUENCE [LARGE SCALE GENOMIC DNA]</scope>
    <source>
        <strain evidence="2">CCM 7224</strain>
    </source>
</reference>
<dbReference type="RefSeq" id="WP_344377850.1">
    <property type="nucleotide sequence ID" value="NZ_BAAASQ010000019.1"/>
</dbReference>
<sequence length="74" mass="8480">MSYSNADEPHTTDPHVIAQGGQVLDQVRLQSAFRQDWDVRDSPFDHHRIEVLLTAPDLPRRARRHLHVPAVLPP</sequence>
<keyword evidence="2" id="KW-1185">Reference proteome</keyword>
<gene>
    <name evidence="1" type="ORF">ACFPFX_33780</name>
</gene>
<proteinExistence type="predicted"/>
<comment type="caution">
    <text evidence="1">The sequence shown here is derived from an EMBL/GenBank/DDBJ whole genome shotgun (WGS) entry which is preliminary data.</text>
</comment>
<evidence type="ECO:0000313" key="1">
    <source>
        <dbReference type="EMBL" id="MFC4961272.1"/>
    </source>
</evidence>
<dbReference type="Proteomes" id="UP001595834">
    <property type="component" value="Unassembled WGS sequence"/>
</dbReference>
<organism evidence="1 2">
    <name type="scientific">Streptomyces mauvecolor</name>
    <dbReference type="NCBI Taxonomy" id="58345"/>
    <lineage>
        <taxon>Bacteria</taxon>
        <taxon>Bacillati</taxon>
        <taxon>Actinomycetota</taxon>
        <taxon>Actinomycetes</taxon>
        <taxon>Kitasatosporales</taxon>
        <taxon>Streptomycetaceae</taxon>
        <taxon>Streptomyces</taxon>
    </lineage>
</organism>
<name>A0ABV9UVR1_9ACTN</name>
<accession>A0ABV9UVR1</accession>
<dbReference type="EMBL" id="JBHSIZ010000045">
    <property type="protein sequence ID" value="MFC4961272.1"/>
    <property type="molecule type" value="Genomic_DNA"/>
</dbReference>